<feature type="region of interest" description="Disordered" evidence="1">
    <location>
        <begin position="94"/>
        <end position="171"/>
    </location>
</feature>
<evidence type="ECO:0000313" key="2">
    <source>
        <dbReference type="EMBL" id="GMK56566.1"/>
    </source>
</evidence>
<dbReference type="PANTHER" id="PTHR40132">
    <property type="entry name" value="PRE-MRNA-SPLICING FACTOR 38B"/>
    <property type="match status" value="1"/>
</dbReference>
<dbReference type="PANTHER" id="PTHR40132:SF1">
    <property type="entry name" value="PRE-MRNA-SPLICING FACTOR 38B"/>
    <property type="match status" value="1"/>
</dbReference>
<dbReference type="AlphaFoldDB" id="A0AAD3TU55"/>
<evidence type="ECO:0000313" key="3">
    <source>
        <dbReference type="Proteomes" id="UP001222932"/>
    </source>
</evidence>
<gene>
    <name evidence="2" type="ORF">CspeluHIS016_0304060</name>
</gene>
<reference evidence="2" key="1">
    <citation type="journal article" date="2023" name="BMC Genomics">
        <title>Chromosome-level genome assemblies of Cutaneotrichosporon spp. (Trichosporonales, Basidiomycota) reveal imbalanced evolution between nucleotide sequences and chromosome synteny.</title>
        <authorList>
            <person name="Kobayashi Y."/>
            <person name="Kayamori A."/>
            <person name="Aoki K."/>
            <person name="Shiwa Y."/>
            <person name="Matsutani M."/>
            <person name="Fujita N."/>
            <person name="Sugita T."/>
            <person name="Iwasaki W."/>
            <person name="Tanaka N."/>
            <person name="Takashima M."/>
        </authorList>
    </citation>
    <scope>NUCLEOTIDE SEQUENCE</scope>
    <source>
        <strain evidence="2">HIS016</strain>
    </source>
</reference>
<organism evidence="2 3">
    <name type="scientific">Cutaneotrichosporon spelunceum</name>
    <dbReference type="NCBI Taxonomy" id="1672016"/>
    <lineage>
        <taxon>Eukaryota</taxon>
        <taxon>Fungi</taxon>
        <taxon>Dikarya</taxon>
        <taxon>Basidiomycota</taxon>
        <taxon>Agaricomycotina</taxon>
        <taxon>Tremellomycetes</taxon>
        <taxon>Trichosporonales</taxon>
        <taxon>Trichosporonaceae</taxon>
        <taxon>Cutaneotrichosporon</taxon>
    </lineage>
</organism>
<evidence type="ECO:0000256" key="1">
    <source>
        <dbReference type="SAM" id="MobiDB-lite"/>
    </source>
</evidence>
<accession>A0AAD3TU55</accession>
<keyword evidence="3" id="KW-1185">Reference proteome</keyword>
<protein>
    <submittedName>
        <fullName evidence="2">Uncharacterized protein</fullName>
    </submittedName>
</protein>
<comment type="caution">
    <text evidence="2">The sequence shown here is derived from an EMBL/GenBank/DDBJ whole genome shotgun (WGS) entry which is preliminary data.</text>
</comment>
<reference evidence="2" key="2">
    <citation type="submission" date="2023-06" db="EMBL/GenBank/DDBJ databases">
        <authorList>
            <person name="Kobayashi Y."/>
            <person name="Kayamori A."/>
            <person name="Aoki K."/>
            <person name="Shiwa Y."/>
            <person name="Fujita N."/>
            <person name="Sugita T."/>
            <person name="Iwasaki W."/>
            <person name="Tanaka N."/>
            <person name="Takashima M."/>
        </authorList>
    </citation>
    <scope>NUCLEOTIDE SEQUENCE</scope>
    <source>
        <strain evidence="2">HIS016</strain>
    </source>
</reference>
<dbReference type="EMBL" id="BTCM01000003">
    <property type="protein sequence ID" value="GMK56566.1"/>
    <property type="molecule type" value="Genomic_DNA"/>
</dbReference>
<name>A0AAD3TU55_9TREE</name>
<feature type="compositionally biased region" description="Basic and acidic residues" evidence="1">
    <location>
        <begin position="130"/>
        <end position="169"/>
    </location>
</feature>
<sequence length="291" mass="31400">MSSLNSVVNKLVRAAASVSAEISDADLDAHVARILAEEAKANDSKWSELGLGAYLRREQSRDSPDPSAPKPNKRFLSSIIRQVDGHNNALLRQQAEAARQAQRAREPERKARGDGKAGANRLFGGALRGLGDRERKVSRSDRRERYGRDREEREVDRDDHSRQLAREKANATSVTVGVHALVLRVAVVAPTTMTTVRPAIGMIRTMTTDMNADVNPECARVTSSARRSVIGLTSAGQMTAVAGAIAPAPPHGDVPRSTANHIAIPSVHDLLHLVVLPQLRAPVLVPAPLTT</sequence>
<feature type="compositionally biased region" description="Basic and acidic residues" evidence="1">
    <location>
        <begin position="103"/>
        <end position="115"/>
    </location>
</feature>
<dbReference type="Proteomes" id="UP001222932">
    <property type="component" value="Unassembled WGS sequence"/>
</dbReference>
<proteinExistence type="predicted"/>